<dbReference type="InterPro" id="IPR025582">
    <property type="entry name" value="YARHG_dom"/>
</dbReference>
<dbReference type="Gene3D" id="1.20.58.1690">
    <property type="match status" value="1"/>
</dbReference>
<dbReference type="SMART" id="SM01324">
    <property type="entry name" value="YARHG"/>
    <property type="match status" value="1"/>
</dbReference>
<dbReference type="Pfam" id="PF11369">
    <property type="entry name" value="DUF3160"/>
    <property type="match status" value="1"/>
</dbReference>
<name>A0A4Z0Q6H0_9BACT</name>
<sequence length="862" mass="95731">MNRNAAIAVVAAVLVLVGGALYFWLRPSAKPTADVAAPAATAAPGPQLSARVHDNGFGERVHVVPAEDKQLLKSYYARHYIQDYYGAENEETSRDALPVVPLPAFDYAQSLTGKSYLELLLLRNTVYARNGYCFLNAAARSYFDKQKWYRPVWAEDITDSTGQVLQPADTVLPVPLTRQELAFVQRVHARETELLKTSITRPGGYPMLGFDFVTNQRELRVTPAMRTVLNQHNFVLVPTREEQLFYLYDQNQYDFTPNFITTDLILQLLHKYLNGILSDVEEQRLVPVVSTMLSQGAAQAGKLAQNSQQPQARDAAEWAAAYYAVGRQLLTGVVTPTGGDYAALVAQEVARCTAADGRGSVLLQDSLFDYTACKPRGMYTRTDTTRRYFRAVKWLNTAPVFLDSEAGVLRAVALAQALAASPAGRRDFDKLTQVLDVLVGDEDNRSLTQLLRLLRTRYADQSLDQLAAPTTLAAIRRALVASGTDRIRAKGATAKASTALERPTLLFTAGRYTFDGEVLSRLTNVLRPKPGQEPARPFPKGLDVFATFGNRTAQDILLRHYQEARRWPAYPDTLRALQQQFAGFQGWNQNLYTKTMQTLLALNAPGPVEQLPLFARTPAWQKRNLSTALAGWTELKHDLLLYTEQPMGAEAGGPDGGPPPPRHLSYVEPNLPFWDAALALLAQQDRSLTRLNANTAHLRGLNQDLRELITRLRDIARKEVKHQRLTPEEMAKLTWIGGEVEGLTFNILKTQQLPDRERHLGLAADVYSFNGTVLEEAVGAADAIYVVVDIEGAPVLARGAAFSYYEFISPQRLTDEEWRARLTRQPPARPTWLQELIVPVKELASQQGSEMVPIGHASAEGL</sequence>
<dbReference type="InterPro" id="IPR022601">
    <property type="entry name" value="DUF3160"/>
</dbReference>
<dbReference type="RefSeq" id="WP_135463265.1">
    <property type="nucleotide sequence ID" value="NZ_SRLC01000001.1"/>
</dbReference>
<evidence type="ECO:0000313" key="3">
    <source>
        <dbReference type="Proteomes" id="UP000297549"/>
    </source>
</evidence>
<protein>
    <submittedName>
        <fullName evidence="2">DUF3160 domain-containing protein</fullName>
    </submittedName>
</protein>
<organism evidence="2 3">
    <name type="scientific">Hymenobacter aquaticus</name>
    <dbReference type="NCBI Taxonomy" id="1867101"/>
    <lineage>
        <taxon>Bacteria</taxon>
        <taxon>Pseudomonadati</taxon>
        <taxon>Bacteroidota</taxon>
        <taxon>Cytophagia</taxon>
        <taxon>Cytophagales</taxon>
        <taxon>Hymenobacteraceae</taxon>
        <taxon>Hymenobacter</taxon>
    </lineage>
</organism>
<dbReference type="Proteomes" id="UP000297549">
    <property type="component" value="Unassembled WGS sequence"/>
</dbReference>
<proteinExistence type="predicted"/>
<evidence type="ECO:0000259" key="1">
    <source>
        <dbReference type="SMART" id="SM01324"/>
    </source>
</evidence>
<dbReference type="InterPro" id="IPR038434">
    <property type="entry name" value="YARHG_sf"/>
</dbReference>
<dbReference type="SMART" id="SM01325">
    <property type="entry name" value="DUF3160"/>
    <property type="match status" value="1"/>
</dbReference>
<reference evidence="2 3" key="1">
    <citation type="submission" date="2019-04" db="EMBL/GenBank/DDBJ databases">
        <authorList>
            <person name="Feng G."/>
            <person name="Zhang J."/>
            <person name="Zhu H."/>
        </authorList>
    </citation>
    <scope>NUCLEOTIDE SEQUENCE [LARGE SCALE GENOMIC DNA]</scope>
    <source>
        <strain evidence="2 3">JCM 31653</strain>
    </source>
</reference>
<gene>
    <name evidence="2" type="ORF">E5K00_10995</name>
</gene>
<feature type="domain" description="YARHG" evidence="1">
    <location>
        <begin position="95"/>
        <end position="192"/>
    </location>
</feature>
<keyword evidence="3" id="KW-1185">Reference proteome</keyword>
<accession>A0A4Z0Q6H0</accession>
<dbReference type="OrthoDB" id="353549at2"/>
<comment type="caution">
    <text evidence="2">The sequence shown here is derived from an EMBL/GenBank/DDBJ whole genome shotgun (WGS) entry which is preliminary data.</text>
</comment>
<dbReference type="Pfam" id="PF13308">
    <property type="entry name" value="YARHG"/>
    <property type="match status" value="1"/>
</dbReference>
<dbReference type="AlphaFoldDB" id="A0A4Z0Q6H0"/>
<dbReference type="EMBL" id="SRLC01000001">
    <property type="protein sequence ID" value="TGE25688.1"/>
    <property type="molecule type" value="Genomic_DNA"/>
</dbReference>
<evidence type="ECO:0000313" key="2">
    <source>
        <dbReference type="EMBL" id="TGE25688.1"/>
    </source>
</evidence>